<feature type="compositionally biased region" description="Polar residues" evidence="1">
    <location>
        <begin position="155"/>
        <end position="169"/>
    </location>
</feature>
<feature type="compositionally biased region" description="Low complexity" evidence="1">
    <location>
        <begin position="194"/>
        <end position="222"/>
    </location>
</feature>
<dbReference type="OrthoDB" id="2119945at2759"/>
<reference evidence="3" key="2">
    <citation type="journal article" date="2020" name="Nat. Commun.">
        <title>Large-scale genome sequencing of mycorrhizal fungi provides insights into the early evolution of symbiotic traits.</title>
        <authorList>
            <person name="Miyauchi S."/>
            <person name="Kiss E."/>
            <person name="Kuo A."/>
            <person name="Drula E."/>
            <person name="Kohler A."/>
            <person name="Sanchez-Garcia M."/>
            <person name="Morin E."/>
            <person name="Andreopoulos B."/>
            <person name="Barry K.W."/>
            <person name="Bonito G."/>
            <person name="Buee M."/>
            <person name="Carver A."/>
            <person name="Chen C."/>
            <person name="Cichocki N."/>
            <person name="Clum A."/>
            <person name="Culley D."/>
            <person name="Crous P.W."/>
            <person name="Fauchery L."/>
            <person name="Girlanda M."/>
            <person name="Hayes R.D."/>
            <person name="Keri Z."/>
            <person name="LaButti K."/>
            <person name="Lipzen A."/>
            <person name="Lombard V."/>
            <person name="Magnuson J."/>
            <person name="Maillard F."/>
            <person name="Murat C."/>
            <person name="Nolan M."/>
            <person name="Ohm R.A."/>
            <person name="Pangilinan J."/>
            <person name="Pereira M.F."/>
            <person name="Perotto S."/>
            <person name="Peter M."/>
            <person name="Pfister S."/>
            <person name="Riley R."/>
            <person name="Sitrit Y."/>
            <person name="Stielow J.B."/>
            <person name="Szollosi G."/>
            <person name="Zifcakova L."/>
            <person name="Stursova M."/>
            <person name="Spatafora J.W."/>
            <person name="Tedersoo L."/>
            <person name="Vaario L.M."/>
            <person name="Yamada A."/>
            <person name="Yan M."/>
            <person name="Wang P."/>
            <person name="Xu J."/>
            <person name="Bruns T."/>
            <person name="Baldrian P."/>
            <person name="Vilgalys R."/>
            <person name="Dunand C."/>
            <person name="Henrissat B."/>
            <person name="Grigoriev I.V."/>
            <person name="Hibbett D."/>
            <person name="Nagy L.G."/>
            <person name="Martin F.M."/>
        </authorList>
    </citation>
    <scope>NUCLEOTIDE SEQUENCE</scope>
    <source>
        <strain evidence="3">Prilba</strain>
    </source>
</reference>
<proteinExistence type="predicted"/>
<name>A0A9P5TB21_9AGAM</name>
<accession>A0A9P5TB21</accession>
<organism evidence="3 4">
    <name type="scientific">Russula ochroleuca</name>
    <dbReference type="NCBI Taxonomy" id="152965"/>
    <lineage>
        <taxon>Eukaryota</taxon>
        <taxon>Fungi</taxon>
        <taxon>Dikarya</taxon>
        <taxon>Basidiomycota</taxon>
        <taxon>Agaricomycotina</taxon>
        <taxon>Agaricomycetes</taxon>
        <taxon>Russulales</taxon>
        <taxon>Russulaceae</taxon>
        <taxon>Russula</taxon>
    </lineage>
</organism>
<gene>
    <name evidence="3" type="ORF">DFH94DRAFT_720577</name>
</gene>
<feature type="compositionally biased region" description="Basic and acidic residues" evidence="1">
    <location>
        <begin position="284"/>
        <end position="302"/>
    </location>
</feature>
<feature type="region of interest" description="Disordered" evidence="1">
    <location>
        <begin position="141"/>
        <end position="302"/>
    </location>
</feature>
<dbReference type="EMBL" id="WHVB01000004">
    <property type="protein sequence ID" value="KAF8483273.1"/>
    <property type="molecule type" value="Genomic_DNA"/>
</dbReference>
<dbReference type="Pfam" id="PF08588">
    <property type="entry name" value="Duc1"/>
    <property type="match status" value="2"/>
</dbReference>
<evidence type="ECO:0000313" key="4">
    <source>
        <dbReference type="Proteomes" id="UP000759537"/>
    </source>
</evidence>
<dbReference type="Proteomes" id="UP000759537">
    <property type="component" value="Unassembled WGS sequence"/>
</dbReference>
<sequence length="448" mass="49007">MPRLSVLAGPSLDALVPISVNTGIPHDIVSDAFEGQVLAYIKGFADDEGNVLQNEYFQREERKGITWSIQTQGRFLRSTSADDVLFGNTFDRPLKLPWGSSAALKFMNFVDPTLEHDLASSTKPWALSPLISTMPHIGHRRVPLASRSPSPSPATPQLGQYTPQSQSSKRGAINRSAWPAFPPPQSLSDDTAQLHLTLRSPSSSHSPSPSPLQTPLLSRRPSFSGRAATPDSDGSAVPTWATTESFDPGNGGTESPSTTDKYRSKKNSNNRISAASLGSLLSAGHDERRERKERKRTEKFAKHEQAIQELRTADRRRAYFRDASHRQELIFGPDDVFTTDFCYGFLQFTPTLSLNLPGGISFDLMNYWDGQPVRFMCCERKRQADGGGEGEGESDVPWGRVLWCVVIELVPDEAQQPHAHAHAQSGPRTTNGATNGAGNSDLPADGVD</sequence>
<feature type="domain" description="Domain of unknown function at the cortex 1" evidence="2">
    <location>
        <begin position="3"/>
        <end position="172"/>
    </location>
</feature>
<protein>
    <submittedName>
        <fullName evidence="3">DUF1769-domain-containing protein</fullName>
    </submittedName>
</protein>
<dbReference type="AlphaFoldDB" id="A0A9P5TB21"/>
<evidence type="ECO:0000256" key="1">
    <source>
        <dbReference type="SAM" id="MobiDB-lite"/>
    </source>
</evidence>
<dbReference type="PANTHER" id="PTHR34826:SF2">
    <property type="entry name" value="UPF0590 PROTEIN C409.17C"/>
    <property type="match status" value="1"/>
</dbReference>
<dbReference type="InterPro" id="IPR013897">
    <property type="entry name" value="Duc1"/>
</dbReference>
<evidence type="ECO:0000313" key="3">
    <source>
        <dbReference type="EMBL" id="KAF8483273.1"/>
    </source>
</evidence>
<feature type="domain" description="Domain of unknown function at the cortex 1" evidence="2">
    <location>
        <begin position="291"/>
        <end position="383"/>
    </location>
</feature>
<evidence type="ECO:0000259" key="2">
    <source>
        <dbReference type="Pfam" id="PF08588"/>
    </source>
</evidence>
<keyword evidence="4" id="KW-1185">Reference proteome</keyword>
<reference evidence="3" key="1">
    <citation type="submission" date="2019-10" db="EMBL/GenBank/DDBJ databases">
        <authorList>
            <consortium name="DOE Joint Genome Institute"/>
            <person name="Kuo A."/>
            <person name="Miyauchi S."/>
            <person name="Kiss E."/>
            <person name="Drula E."/>
            <person name="Kohler A."/>
            <person name="Sanchez-Garcia M."/>
            <person name="Andreopoulos B."/>
            <person name="Barry K.W."/>
            <person name="Bonito G."/>
            <person name="Buee M."/>
            <person name="Carver A."/>
            <person name="Chen C."/>
            <person name="Cichocki N."/>
            <person name="Clum A."/>
            <person name="Culley D."/>
            <person name="Crous P.W."/>
            <person name="Fauchery L."/>
            <person name="Girlanda M."/>
            <person name="Hayes R."/>
            <person name="Keri Z."/>
            <person name="LaButti K."/>
            <person name="Lipzen A."/>
            <person name="Lombard V."/>
            <person name="Magnuson J."/>
            <person name="Maillard F."/>
            <person name="Morin E."/>
            <person name="Murat C."/>
            <person name="Nolan M."/>
            <person name="Ohm R."/>
            <person name="Pangilinan J."/>
            <person name="Pereira M."/>
            <person name="Perotto S."/>
            <person name="Peter M."/>
            <person name="Riley R."/>
            <person name="Sitrit Y."/>
            <person name="Stielow B."/>
            <person name="Szollosi G."/>
            <person name="Zifcakova L."/>
            <person name="Stursova M."/>
            <person name="Spatafora J.W."/>
            <person name="Tedersoo L."/>
            <person name="Vaario L.-M."/>
            <person name="Yamada A."/>
            <person name="Yan M."/>
            <person name="Wang P."/>
            <person name="Xu J."/>
            <person name="Bruns T."/>
            <person name="Baldrian P."/>
            <person name="Vilgalys R."/>
            <person name="Henrissat B."/>
            <person name="Grigoriev I.V."/>
            <person name="Hibbett D."/>
            <person name="Nagy L.G."/>
            <person name="Martin F.M."/>
        </authorList>
    </citation>
    <scope>NUCLEOTIDE SEQUENCE</scope>
    <source>
        <strain evidence="3">Prilba</strain>
    </source>
</reference>
<comment type="caution">
    <text evidence="3">The sequence shown here is derived from an EMBL/GenBank/DDBJ whole genome shotgun (WGS) entry which is preliminary data.</text>
</comment>
<dbReference type="PANTHER" id="PTHR34826">
    <property type="entry name" value="UPF0590 PROTEIN C409.17C"/>
    <property type="match status" value="1"/>
</dbReference>
<feature type="compositionally biased region" description="Low complexity" evidence="1">
    <location>
        <begin position="415"/>
        <end position="424"/>
    </location>
</feature>
<feature type="region of interest" description="Disordered" evidence="1">
    <location>
        <begin position="415"/>
        <end position="448"/>
    </location>
</feature>
<feature type="compositionally biased region" description="Polar residues" evidence="1">
    <location>
        <begin position="426"/>
        <end position="438"/>
    </location>
</feature>
<feature type="compositionally biased region" description="Low complexity" evidence="1">
    <location>
        <begin position="273"/>
        <end position="283"/>
    </location>
</feature>